<evidence type="ECO:0000256" key="3">
    <source>
        <dbReference type="SAM" id="MobiDB-lite"/>
    </source>
</evidence>
<accession>A0A1Y1HSQ5</accession>
<feature type="compositionally biased region" description="Basic and acidic residues" evidence="3">
    <location>
        <begin position="774"/>
        <end position="791"/>
    </location>
</feature>
<proteinExistence type="inferred from homology"/>
<keyword evidence="5" id="KW-1185">Reference proteome</keyword>
<feature type="coiled-coil region" evidence="2">
    <location>
        <begin position="150"/>
        <end position="177"/>
    </location>
</feature>
<dbReference type="GO" id="GO:0008017">
    <property type="term" value="F:microtubule binding"/>
    <property type="evidence" value="ECO:0000318"/>
    <property type="project" value="GO_Central"/>
</dbReference>
<feature type="region of interest" description="Disordered" evidence="3">
    <location>
        <begin position="490"/>
        <end position="737"/>
    </location>
</feature>
<sequence>MAFVSGGSVENSCAALLTELQLIWDELGEMDADRDKQLLAIEEECLQVYKRKVDEASRYRVELQAAVADSEKEVVTMCTELGEKYEPMEGKLGSMPLRQQMAAVKPRMDKLRALKFARVKEFAEVLGAIGRLREELFGADDERSPPGAAQDLTIKRLEEFREKLKELQAEKATRLDTVLAHVKRVHSLCSVLGEDFAETIQGVHPSLRDGGVVHNKSVSSETLQRLEAKMAALLEEKKRRMHRGSELGAFLVELWSLLDTPPEEQEPFMEIALSIAMKEEDINREGALSLATLQEAEAELARLQGLKAGRMKELVGKKRRQLEDVCATAHMRAPSDTTPEKADALIEAEMIDPSELLAKLEAQIKDAERDKETRAPVMAQVEKFLHAVEQERWLDEYNKDENRYAATKGQHLLLKRAEIARAEVRKLGPLSDALLRAGDTWERENGRPFYYDAERVRDMVEEYKWRAETAEQERKRQKEEEKRQKAMATEIELKYGSSPKGKSPAPKKASTPVQSPGVNRRLSLGASNLSTDRPAPVAASRSNLNGFASPPAHTPRATHNGIPAGGARKKTGNGAPVPNPRPVAGTPSKIRKVPIAPKPRPSAPANFVALAMAGPPAAAPESPPSAVAPPAPAVPPVLMERNYSGLALNQSGSPVKQGDKESRPSSRLGDRDIPPTTSSPSGFSDDVVITGNKARFADRYASDSESDAATSDYDDENDDSLPPDGKTSPALRTSAERAPFSQLNAALEHARISDPMVKAPSPVPSGSPQLGDNFDERRLSMIPERRASMRY</sequence>
<comment type="similarity">
    <text evidence="1">Belongs to the MAP65/ASE1 family.</text>
</comment>
<dbReference type="Pfam" id="PF03999">
    <property type="entry name" value="MAP65_ASE1"/>
    <property type="match status" value="1"/>
</dbReference>
<dbReference type="GO" id="GO:0000226">
    <property type="term" value="P:microtubule cytoskeleton organization"/>
    <property type="evidence" value="ECO:0000318"/>
    <property type="project" value="GO_Central"/>
</dbReference>
<dbReference type="Proteomes" id="UP000054558">
    <property type="component" value="Unassembled WGS sequence"/>
</dbReference>
<dbReference type="AlphaFoldDB" id="A0A1Y1HSQ5"/>
<organism evidence="4 5">
    <name type="scientific">Klebsormidium nitens</name>
    <name type="common">Green alga</name>
    <name type="synonym">Ulothrix nitens</name>
    <dbReference type="NCBI Taxonomy" id="105231"/>
    <lineage>
        <taxon>Eukaryota</taxon>
        <taxon>Viridiplantae</taxon>
        <taxon>Streptophyta</taxon>
        <taxon>Klebsormidiophyceae</taxon>
        <taxon>Klebsormidiales</taxon>
        <taxon>Klebsormidiaceae</taxon>
        <taxon>Klebsormidium</taxon>
    </lineage>
</organism>
<keyword evidence="2" id="KW-0175">Coiled coil</keyword>
<dbReference type="PANTHER" id="PTHR19321:SF41">
    <property type="entry name" value="FASCETTO-RELATED"/>
    <property type="match status" value="1"/>
</dbReference>
<evidence type="ECO:0000256" key="2">
    <source>
        <dbReference type="SAM" id="Coils"/>
    </source>
</evidence>
<dbReference type="GO" id="GO:0005737">
    <property type="term" value="C:cytoplasm"/>
    <property type="evidence" value="ECO:0000318"/>
    <property type="project" value="GO_Central"/>
</dbReference>
<evidence type="ECO:0000256" key="1">
    <source>
        <dbReference type="ARBA" id="ARBA00006187"/>
    </source>
</evidence>
<dbReference type="Gene3D" id="1.20.58.1520">
    <property type="match status" value="1"/>
</dbReference>
<dbReference type="STRING" id="105231.A0A1Y1HSQ5"/>
<name>A0A1Y1HSQ5_KLENI</name>
<feature type="coiled-coil region" evidence="2">
    <location>
        <begin position="216"/>
        <end position="243"/>
    </location>
</feature>
<feature type="coiled-coil region" evidence="2">
    <location>
        <begin position="453"/>
        <end position="489"/>
    </location>
</feature>
<dbReference type="InterPro" id="IPR007145">
    <property type="entry name" value="MAP65_Ase1_PRC1"/>
</dbReference>
<gene>
    <name evidence="4" type="ORF">KFL_000720120</name>
</gene>
<feature type="compositionally biased region" description="Basic and acidic residues" evidence="3">
    <location>
        <begin position="657"/>
        <end position="673"/>
    </location>
</feature>
<dbReference type="GO" id="GO:0005819">
    <property type="term" value="C:spindle"/>
    <property type="evidence" value="ECO:0000318"/>
    <property type="project" value="GO_Central"/>
</dbReference>
<dbReference type="OrthoDB" id="642895at2759"/>
<feature type="region of interest" description="Disordered" evidence="3">
    <location>
        <begin position="756"/>
        <end position="791"/>
    </location>
</feature>
<feature type="compositionally biased region" description="Pro residues" evidence="3">
    <location>
        <begin position="617"/>
        <end position="635"/>
    </location>
</feature>
<feature type="compositionally biased region" description="Acidic residues" evidence="3">
    <location>
        <begin position="712"/>
        <end position="721"/>
    </location>
</feature>
<dbReference type="OMA" id="QLHGIYD"/>
<feature type="compositionally biased region" description="Low complexity" evidence="3">
    <location>
        <begin position="496"/>
        <end position="512"/>
    </location>
</feature>
<protein>
    <submittedName>
        <fullName evidence="4">Microtubule associated protein</fullName>
    </submittedName>
</protein>
<reference evidence="4 5" key="1">
    <citation type="journal article" date="2014" name="Nat. Commun.">
        <title>Klebsormidium flaccidum genome reveals primary factors for plant terrestrial adaptation.</title>
        <authorList>
            <person name="Hori K."/>
            <person name="Maruyama F."/>
            <person name="Fujisawa T."/>
            <person name="Togashi T."/>
            <person name="Yamamoto N."/>
            <person name="Seo M."/>
            <person name="Sato S."/>
            <person name="Yamada T."/>
            <person name="Mori H."/>
            <person name="Tajima N."/>
            <person name="Moriyama T."/>
            <person name="Ikeuchi M."/>
            <person name="Watanabe M."/>
            <person name="Wada H."/>
            <person name="Kobayashi K."/>
            <person name="Saito M."/>
            <person name="Masuda T."/>
            <person name="Sasaki-Sekimoto Y."/>
            <person name="Mashiguchi K."/>
            <person name="Awai K."/>
            <person name="Shimojima M."/>
            <person name="Masuda S."/>
            <person name="Iwai M."/>
            <person name="Nobusawa T."/>
            <person name="Narise T."/>
            <person name="Kondo S."/>
            <person name="Saito H."/>
            <person name="Sato R."/>
            <person name="Murakawa M."/>
            <person name="Ihara Y."/>
            <person name="Oshima-Yamada Y."/>
            <person name="Ohtaka K."/>
            <person name="Satoh M."/>
            <person name="Sonobe K."/>
            <person name="Ishii M."/>
            <person name="Ohtani R."/>
            <person name="Kanamori-Sato M."/>
            <person name="Honoki R."/>
            <person name="Miyazaki D."/>
            <person name="Mochizuki H."/>
            <person name="Umetsu J."/>
            <person name="Higashi K."/>
            <person name="Shibata D."/>
            <person name="Kamiya Y."/>
            <person name="Sato N."/>
            <person name="Nakamura Y."/>
            <person name="Tabata S."/>
            <person name="Ida S."/>
            <person name="Kurokawa K."/>
            <person name="Ohta H."/>
        </authorList>
    </citation>
    <scope>NUCLEOTIDE SEQUENCE [LARGE SCALE GENOMIC DNA]</scope>
    <source>
        <strain evidence="4 5">NIES-2285</strain>
    </source>
</reference>
<evidence type="ECO:0000313" key="4">
    <source>
        <dbReference type="EMBL" id="GAQ81143.1"/>
    </source>
</evidence>
<dbReference type="PANTHER" id="PTHR19321">
    <property type="entry name" value="PROTEIN REGULATOR OF CYTOKINESIS 1 PRC1-RELATED"/>
    <property type="match status" value="1"/>
</dbReference>
<evidence type="ECO:0000313" key="5">
    <source>
        <dbReference type="Proteomes" id="UP000054558"/>
    </source>
</evidence>
<dbReference type="EMBL" id="DF237021">
    <property type="protein sequence ID" value="GAQ81143.1"/>
    <property type="molecule type" value="Genomic_DNA"/>
</dbReference>